<feature type="domain" description="CdaR GGDEF-like" evidence="3">
    <location>
        <begin position="306"/>
        <end position="441"/>
    </location>
</feature>
<dbReference type="KEGG" id="sgd:ELQ87_07795"/>
<evidence type="ECO:0000259" key="3">
    <source>
        <dbReference type="Pfam" id="PF17853"/>
    </source>
</evidence>
<dbReference type="Proteomes" id="UP000501753">
    <property type="component" value="Chromosome"/>
</dbReference>
<dbReference type="InterPro" id="IPR025736">
    <property type="entry name" value="PucR_C-HTH_dom"/>
</dbReference>
<comment type="similarity">
    <text evidence="1">Belongs to the CdaR family.</text>
</comment>
<reference evidence="5 7" key="1">
    <citation type="submission" date="2018-04" db="EMBL/GenBank/DDBJ databases">
        <title>Complete genome sequences of Streptomyces griseoviridis K61 and characterization of antagonistic properties of biological control agents.</title>
        <authorList>
            <person name="Mariita R.M."/>
            <person name="Sello J.K."/>
        </authorList>
    </citation>
    <scope>NUCLEOTIDE SEQUENCE [LARGE SCALE GENOMIC DNA]</scope>
    <source>
        <strain evidence="5 7">K61</strain>
    </source>
</reference>
<evidence type="ECO:0000313" key="6">
    <source>
        <dbReference type="Proteomes" id="UP000271291"/>
    </source>
</evidence>
<dbReference type="Pfam" id="PF17853">
    <property type="entry name" value="GGDEF_2"/>
    <property type="match status" value="1"/>
</dbReference>
<evidence type="ECO:0000256" key="1">
    <source>
        <dbReference type="ARBA" id="ARBA00006754"/>
    </source>
</evidence>
<dbReference type="PANTHER" id="PTHR33744">
    <property type="entry name" value="CARBOHYDRATE DIACID REGULATOR"/>
    <property type="match status" value="1"/>
</dbReference>
<dbReference type="PANTHER" id="PTHR33744:SF17">
    <property type="entry name" value="CONSERVED PROTEIN"/>
    <property type="match status" value="1"/>
</dbReference>
<protein>
    <submittedName>
        <fullName evidence="4 5">Transcriptional regulator</fullName>
    </submittedName>
</protein>
<proteinExistence type="inferred from homology"/>
<gene>
    <name evidence="5" type="ORF">DDJ31_31555</name>
    <name evidence="4" type="ORF">ELQ87_07795</name>
</gene>
<reference evidence="4 6" key="2">
    <citation type="submission" date="2018-12" db="EMBL/GenBank/DDBJ databases">
        <title>Streptomyces griseoviridis F1-27 complete genome.</title>
        <authorList>
            <person name="Mariita R.M."/>
            <person name="Sello J.K."/>
        </authorList>
    </citation>
    <scope>NUCLEOTIDE SEQUENCE [LARGE SCALE GENOMIC DNA]</scope>
    <source>
        <strain evidence="4 6">F1-27</strain>
    </source>
</reference>
<dbReference type="Gene3D" id="1.10.10.2840">
    <property type="entry name" value="PucR C-terminal helix-turn-helix domain"/>
    <property type="match status" value="1"/>
</dbReference>
<evidence type="ECO:0000313" key="4">
    <source>
        <dbReference type="EMBL" id="AZS84197.1"/>
    </source>
</evidence>
<dbReference type="RefSeq" id="WP_127177104.1">
    <property type="nucleotide sequence ID" value="NZ_CP029078.1"/>
</dbReference>
<dbReference type="InterPro" id="IPR051448">
    <property type="entry name" value="CdaR-like_regulators"/>
</dbReference>
<evidence type="ECO:0000313" key="7">
    <source>
        <dbReference type="Proteomes" id="UP000501753"/>
    </source>
</evidence>
<feature type="domain" description="PucR C-terminal helix-turn-helix" evidence="2">
    <location>
        <begin position="498"/>
        <end position="551"/>
    </location>
</feature>
<dbReference type="EMBL" id="CP029078">
    <property type="protein sequence ID" value="QCN88944.1"/>
    <property type="molecule type" value="Genomic_DNA"/>
</dbReference>
<evidence type="ECO:0000259" key="2">
    <source>
        <dbReference type="Pfam" id="PF13556"/>
    </source>
</evidence>
<organism evidence="4 6">
    <name type="scientific">Streptomyces griseoviridis</name>
    <dbReference type="NCBI Taxonomy" id="45398"/>
    <lineage>
        <taxon>Bacteria</taxon>
        <taxon>Bacillati</taxon>
        <taxon>Actinomycetota</taxon>
        <taxon>Actinomycetes</taxon>
        <taxon>Kitasatosporales</taxon>
        <taxon>Streptomycetaceae</taxon>
        <taxon>Streptomyces</taxon>
    </lineage>
</organism>
<dbReference type="Pfam" id="PF13556">
    <property type="entry name" value="HTH_30"/>
    <property type="match status" value="1"/>
</dbReference>
<name>A0A3S9Z978_STRGD</name>
<evidence type="ECO:0000313" key="5">
    <source>
        <dbReference type="EMBL" id="QCN88944.1"/>
    </source>
</evidence>
<dbReference type="InterPro" id="IPR042070">
    <property type="entry name" value="PucR_C-HTH_sf"/>
</dbReference>
<dbReference type="InterPro" id="IPR041522">
    <property type="entry name" value="CdaR_GGDEF"/>
</dbReference>
<dbReference type="AlphaFoldDB" id="A0A3S9Z978"/>
<dbReference type="Proteomes" id="UP000271291">
    <property type="component" value="Chromosome"/>
</dbReference>
<dbReference type="OrthoDB" id="3190266at2"/>
<sequence>MYPPPDPAVPAVVQLQHVVPTLSGPLVDLLVAPLGMERPLTSVVIAEPDDEPRSYDEALVLVIGARGRSATGAVMAAGRGGASAVAVRTGADAGDVEALRQAAAECGVALLAVSDGARWEQVEAVARTVVETVHQTPDLVGPYADNDLFSLAQTLASLTDGIVSIEDTTHRVLAYSRSGDRVDEVRRLSILGQACPEGYLAVLREAGVYARLRAGEEVLEVAARPELGARRRVVAGVTAGGRLLGTIWVQEGPAPLAERTGELLKGAARLATLLLIRHPGGPGRHSLLREELAAGLLEGRVPPGSLAGRLGVPPDCAATVIGIDLRERDGVDGPSLELGRARSTEIVSVHAAAYRRTAVAAPLDGRLYVLVPESGAGPDHGTHRAAADPVAESTLLAWTADLVATLRRHLGTPVQAGIAPAVRRLTEAPAARLSADRVLRVLERDPGRPVATYAQVRATVVLGQVLGLLAENPAVHDPAVRILADHDVRHGTDLCGSLLRYLDAFGEVKEVAEQLHIHPNTLRHRIRRAVRLSGLDLRDPDQRLVAMLELRKIRGQGRG</sequence>
<accession>A0A3S9Z978</accession>
<keyword evidence="7" id="KW-1185">Reference proteome</keyword>
<dbReference type="EMBL" id="CP034687">
    <property type="protein sequence ID" value="AZS84197.1"/>
    <property type="molecule type" value="Genomic_DNA"/>
</dbReference>